<keyword evidence="5" id="KW-1185">Reference proteome</keyword>
<accession>A0ABR3S1B6</accession>
<keyword evidence="2" id="KW-0326">Glycosidase</keyword>
<keyword evidence="1" id="KW-0378">Hydrolase</keyword>
<evidence type="ECO:0000313" key="4">
    <source>
        <dbReference type="EMBL" id="KAL1610476.1"/>
    </source>
</evidence>
<evidence type="ECO:0000256" key="2">
    <source>
        <dbReference type="ARBA" id="ARBA00023295"/>
    </source>
</evidence>
<organism evidence="4 5">
    <name type="scientific">Paraconiothyrium brasiliense</name>
    <dbReference type="NCBI Taxonomy" id="300254"/>
    <lineage>
        <taxon>Eukaryota</taxon>
        <taxon>Fungi</taxon>
        <taxon>Dikarya</taxon>
        <taxon>Ascomycota</taxon>
        <taxon>Pezizomycotina</taxon>
        <taxon>Dothideomycetes</taxon>
        <taxon>Pleosporomycetidae</taxon>
        <taxon>Pleosporales</taxon>
        <taxon>Massarineae</taxon>
        <taxon>Didymosphaeriaceae</taxon>
        <taxon>Paraconiothyrium</taxon>
    </lineage>
</organism>
<evidence type="ECO:0000313" key="5">
    <source>
        <dbReference type="Proteomes" id="UP001521785"/>
    </source>
</evidence>
<comment type="caution">
    <text evidence="4">The sequence shown here is derived from an EMBL/GenBank/DDBJ whole genome shotgun (WGS) entry which is preliminary data.</text>
</comment>
<feature type="domain" description="Glycoside hydrolase family 42 N-terminal" evidence="3">
    <location>
        <begin position="44"/>
        <end position="181"/>
    </location>
</feature>
<dbReference type="Gene3D" id="3.20.20.80">
    <property type="entry name" value="Glycosidases"/>
    <property type="match status" value="1"/>
</dbReference>
<dbReference type="InterPro" id="IPR013529">
    <property type="entry name" value="Glyco_hydro_42_N"/>
</dbReference>
<reference evidence="4 5" key="1">
    <citation type="submission" date="2024-02" db="EMBL/GenBank/DDBJ databases">
        <title>De novo assembly and annotation of 12 fungi associated with fruit tree decline syndrome in Ontario, Canada.</title>
        <authorList>
            <person name="Sulman M."/>
            <person name="Ellouze W."/>
            <person name="Ilyukhin E."/>
        </authorList>
    </citation>
    <scope>NUCLEOTIDE SEQUENCE [LARGE SCALE GENOMIC DNA]</scope>
    <source>
        <strain evidence="4 5">M42-189</strain>
    </source>
</reference>
<dbReference type="InterPro" id="IPR017853">
    <property type="entry name" value="GH"/>
</dbReference>
<gene>
    <name evidence="4" type="ORF">SLS60_002144</name>
</gene>
<dbReference type="EMBL" id="JAKJXO020000002">
    <property type="protein sequence ID" value="KAL1610476.1"/>
    <property type="molecule type" value="Genomic_DNA"/>
</dbReference>
<name>A0ABR3S1B6_9PLEO</name>
<dbReference type="Proteomes" id="UP001521785">
    <property type="component" value="Unassembled WGS sequence"/>
</dbReference>
<dbReference type="SUPFAM" id="SSF51445">
    <property type="entry name" value="(Trans)glycosidases"/>
    <property type="match status" value="1"/>
</dbReference>
<evidence type="ECO:0000256" key="1">
    <source>
        <dbReference type="ARBA" id="ARBA00022801"/>
    </source>
</evidence>
<proteinExistence type="predicted"/>
<dbReference type="Pfam" id="PF02449">
    <property type="entry name" value="Glyco_hydro_42"/>
    <property type="match status" value="1"/>
</dbReference>
<protein>
    <recommendedName>
        <fullName evidence="3">Glycoside hydrolase family 42 N-terminal domain-containing protein</fullName>
    </recommendedName>
</protein>
<evidence type="ECO:0000259" key="3">
    <source>
        <dbReference type="Pfam" id="PF02449"/>
    </source>
</evidence>
<sequence>MVSVPNIPHLQQYGNTKQLVVNGRPFLIRGAELQNSSLSSAEYMSEVWPKMAATNINTVLGAVTWVVVEPEEGKFDFEELDNVIVGAREHGIHLVLLWFGSWKNGRSTYAPAWVKTNPKRFPRAELRKTGGVMQTADVLSLFSEKNVKADVKAFQKLLAHIKEVDEGHNTVVMVQVENEPGLLFDSRDGSKLADAVLSKDVPSELV</sequence>